<evidence type="ECO:0000256" key="2">
    <source>
        <dbReference type="PROSITE-ProRule" id="PRU00708"/>
    </source>
</evidence>
<feature type="compositionally biased region" description="Basic and acidic residues" evidence="3">
    <location>
        <begin position="52"/>
        <end position="64"/>
    </location>
</feature>
<dbReference type="Proteomes" id="UP000241769">
    <property type="component" value="Unassembled WGS sequence"/>
</dbReference>
<evidence type="ECO:0000256" key="1">
    <source>
        <dbReference type="ARBA" id="ARBA00022737"/>
    </source>
</evidence>
<dbReference type="GO" id="GO:0031930">
    <property type="term" value="P:mitochondria-nucleus signaling pathway"/>
    <property type="evidence" value="ECO:0007669"/>
    <property type="project" value="TreeGrafter"/>
</dbReference>
<dbReference type="Pfam" id="PF13041">
    <property type="entry name" value="PPR_2"/>
    <property type="match status" value="1"/>
</dbReference>
<reference evidence="4 5" key="1">
    <citation type="journal article" date="2018" name="Genome Biol. Evol.">
        <title>Multiple Roots of Fruiting Body Formation in Amoebozoa.</title>
        <authorList>
            <person name="Hillmann F."/>
            <person name="Forbes G."/>
            <person name="Novohradska S."/>
            <person name="Ferling I."/>
            <person name="Riege K."/>
            <person name="Groth M."/>
            <person name="Westermann M."/>
            <person name="Marz M."/>
            <person name="Spaller T."/>
            <person name="Winckler T."/>
            <person name="Schaap P."/>
            <person name="Glockner G."/>
        </authorList>
    </citation>
    <scope>NUCLEOTIDE SEQUENCE [LARGE SCALE GENOMIC DNA]</scope>
    <source>
        <strain evidence="4 5">Jena</strain>
    </source>
</reference>
<accession>A0A2P6NBJ2</accession>
<comment type="caution">
    <text evidence="4">The sequence shown here is derived from an EMBL/GenBank/DDBJ whole genome shotgun (WGS) entry which is preliminary data.</text>
</comment>
<dbReference type="InterPro" id="IPR002885">
    <property type="entry name" value="PPR_rpt"/>
</dbReference>
<organism evidence="4 5">
    <name type="scientific">Planoprotostelium fungivorum</name>
    <dbReference type="NCBI Taxonomy" id="1890364"/>
    <lineage>
        <taxon>Eukaryota</taxon>
        <taxon>Amoebozoa</taxon>
        <taxon>Evosea</taxon>
        <taxon>Variosea</taxon>
        <taxon>Cavosteliida</taxon>
        <taxon>Cavosteliaceae</taxon>
        <taxon>Planoprotostelium</taxon>
    </lineage>
</organism>
<protein>
    <submittedName>
        <fullName evidence="4">Pentatricopeptide repeat-containing protein</fullName>
    </submittedName>
</protein>
<dbReference type="PANTHER" id="PTHR47936">
    <property type="entry name" value="PPR_LONG DOMAIN-CONTAINING PROTEIN"/>
    <property type="match status" value="1"/>
</dbReference>
<dbReference type="STRING" id="1890364.A0A2P6NBJ2"/>
<feature type="repeat" description="PPR" evidence="2">
    <location>
        <begin position="327"/>
        <end position="361"/>
    </location>
</feature>
<sequence length="461" mass="53452">MLGRVHAHPHLMVTKRTFQLSKSTLTSLQMIQPTRPYITAAEEVARAIELQKKHNVKDQSKPTEEVSSSEPIHRENFPSRRPYGETLFSQQALNEARSQMLSRGERIDEEETNTPLTSRLDSTLQDANIIELVRELIVRLQTFQVFDHSSYGWDVWNGALLLTIEGGDYPRVKQIYTCMRNDGVKFEPVSFGRLLVFFRRNIRGDDLVSCLQDYQMLLTHLDASTMGRIVRAYGDLGDVASIHRVIAEFTQEKVAISGSCYVKIITSLLKNDALDDANTYMRKMEEEKYEPGPIVLSAFLKYYSDRRDTEQVLYWLSVYDAQGYERDVITYNMMIQHYANTRDEEKTWEWLRSMVKSGLQPTDSTYNTLLGLYIHTGDRQGVETVLKRMEQAGIERDVITYCLIAKANVYNKDTKELFRTLAEMERRKIKPNLSLYKIVITWCISVSRHSTKCRLKEFSKK</sequence>
<dbReference type="NCBIfam" id="TIGR00756">
    <property type="entry name" value="PPR"/>
    <property type="match status" value="2"/>
</dbReference>
<keyword evidence="1" id="KW-0677">Repeat</keyword>
<gene>
    <name evidence="4" type="ORF">PROFUN_04542</name>
</gene>
<feature type="repeat" description="PPR" evidence="2">
    <location>
        <begin position="362"/>
        <end position="396"/>
    </location>
</feature>
<dbReference type="AlphaFoldDB" id="A0A2P6NBJ2"/>
<evidence type="ECO:0000313" key="4">
    <source>
        <dbReference type="EMBL" id="PRP81307.1"/>
    </source>
</evidence>
<dbReference type="InParanoid" id="A0A2P6NBJ2"/>
<name>A0A2P6NBJ2_9EUKA</name>
<dbReference type="PROSITE" id="PS51375">
    <property type="entry name" value="PPR"/>
    <property type="match status" value="2"/>
</dbReference>
<proteinExistence type="predicted"/>
<dbReference type="Gene3D" id="1.25.40.10">
    <property type="entry name" value="Tetratricopeptide repeat domain"/>
    <property type="match status" value="2"/>
</dbReference>
<keyword evidence="5" id="KW-1185">Reference proteome</keyword>
<feature type="region of interest" description="Disordered" evidence="3">
    <location>
        <begin position="52"/>
        <end position="83"/>
    </location>
</feature>
<dbReference type="PANTHER" id="PTHR47936:SF1">
    <property type="entry name" value="PENTATRICOPEPTIDE REPEAT-CONTAINING PROTEIN GUN1, CHLOROPLASTIC"/>
    <property type="match status" value="1"/>
</dbReference>
<evidence type="ECO:0000256" key="3">
    <source>
        <dbReference type="SAM" id="MobiDB-lite"/>
    </source>
</evidence>
<dbReference type="InterPro" id="IPR011990">
    <property type="entry name" value="TPR-like_helical_dom_sf"/>
</dbReference>
<dbReference type="EMBL" id="MDYQ01000128">
    <property type="protein sequence ID" value="PRP81307.1"/>
    <property type="molecule type" value="Genomic_DNA"/>
</dbReference>
<evidence type="ECO:0000313" key="5">
    <source>
        <dbReference type="Proteomes" id="UP000241769"/>
    </source>
</evidence>
<dbReference type="OrthoDB" id="185373at2759"/>
<dbReference type="Pfam" id="PF13812">
    <property type="entry name" value="PPR_3"/>
    <property type="match status" value="1"/>
</dbReference>